<feature type="domain" description="HAT C-terminal dimerisation" evidence="7">
    <location>
        <begin position="699"/>
        <end position="777"/>
    </location>
</feature>
<dbReference type="InterPro" id="IPR008906">
    <property type="entry name" value="HATC_C_dom"/>
</dbReference>
<keyword evidence="2" id="KW-0479">Metal-binding</keyword>
<evidence type="ECO:0000256" key="5">
    <source>
        <dbReference type="ARBA" id="ARBA00023242"/>
    </source>
</evidence>
<dbReference type="AlphaFoldDB" id="A0A8H7F4M4"/>
<dbReference type="GO" id="GO:0008270">
    <property type="term" value="F:zinc ion binding"/>
    <property type="evidence" value="ECO:0007669"/>
    <property type="project" value="UniProtKB-KW"/>
</dbReference>
<evidence type="ECO:0000256" key="2">
    <source>
        <dbReference type="ARBA" id="ARBA00022723"/>
    </source>
</evidence>
<evidence type="ECO:0000256" key="3">
    <source>
        <dbReference type="ARBA" id="ARBA00022771"/>
    </source>
</evidence>
<dbReference type="PANTHER" id="PTHR46481:SF10">
    <property type="entry name" value="ZINC FINGER BED DOMAIN-CONTAINING PROTEIN 39"/>
    <property type="match status" value="1"/>
</dbReference>
<name>A0A8H7F4M4_AGABI</name>
<evidence type="ECO:0000256" key="4">
    <source>
        <dbReference type="ARBA" id="ARBA00022833"/>
    </source>
</evidence>
<dbReference type="Pfam" id="PF05699">
    <property type="entry name" value="Dimer_Tnp_hAT"/>
    <property type="match status" value="1"/>
</dbReference>
<proteinExistence type="predicted"/>
<dbReference type="PANTHER" id="PTHR46481">
    <property type="entry name" value="ZINC FINGER BED DOMAIN-CONTAINING PROTEIN 4"/>
    <property type="match status" value="1"/>
</dbReference>
<dbReference type="SUPFAM" id="SSF140996">
    <property type="entry name" value="Hermes dimerisation domain"/>
    <property type="match status" value="1"/>
</dbReference>
<comment type="subcellular location">
    <subcellularLocation>
        <location evidence="1">Nucleus</location>
    </subcellularLocation>
</comment>
<organism evidence="8 9">
    <name type="scientific">Agaricus bisporus var. burnettii</name>
    <dbReference type="NCBI Taxonomy" id="192524"/>
    <lineage>
        <taxon>Eukaryota</taxon>
        <taxon>Fungi</taxon>
        <taxon>Dikarya</taxon>
        <taxon>Basidiomycota</taxon>
        <taxon>Agaricomycotina</taxon>
        <taxon>Agaricomycetes</taxon>
        <taxon>Agaricomycetidae</taxon>
        <taxon>Agaricales</taxon>
        <taxon>Agaricineae</taxon>
        <taxon>Agaricaceae</taxon>
        <taxon>Agaricus</taxon>
    </lineage>
</organism>
<protein>
    <recommendedName>
        <fullName evidence="7">HAT C-terminal dimerisation domain-containing protein</fullName>
    </recommendedName>
</protein>
<dbReference type="EMBL" id="JABXXO010000006">
    <property type="protein sequence ID" value="KAF7776710.1"/>
    <property type="molecule type" value="Genomic_DNA"/>
</dbReference>
<keyword evidence="3" id="KW-0863">Zinc-finger</keyword>
<keyword evidence="5" id="KW-0539">Nucleus</keyword>
<evidence type="ECO:0000313" key="8">
    <source>
        <dbReference type="EMBL" id="KAF7776710.1"/>
    </source>
</evidence>
<feature type="region of interest" description="Disordered" evidence="6">
    <location>
        <begin position="1"/>
        <end position="57"/>
    </location>
</feature>
<dbReference type="GO" id="GO:0046983">
    <property type="term" value="F:protein dimerization activity"/>
    <property type="evidence" value="ECO:0007669"/>
    <property type="project" value="InterPro"/>
</dbReference>
<dbReference type="InterPro" id="IPR012337">
    <property type="entry name" value="RNaseH-like_sf"/>
</dbReference>
<evidence type="ECO:0000256" key="1">
    <source>
        <dbReference type="ARBA" id="ARBA00004123"/>
    </source>
</evidence>
<reference evidence="8 9" key="1">
    <citation type="journal article" name="Sci. Rep.">
        <title>Telomere-to-telomere assembled and centromere annotated genomes of the two main subspecies of the button mushroom Agaricus bisporus reveal especially polymorphic chromosome ends.</title>
        <authorList>
            <person name="Sonnenberg A.S.M."/>
            <person name="Sedaghat-Telgerd N."/>
            <person name="Lavrijssen B."/>
            <person name="Ohm R.A."/>
            <person name="Hendrickx P.M."/>
            <person name="Scholtmeijer K."/>
            <person name="Baars J.J.P."/>
            <person name="van Peer A."/>
        </authorList>
    </citation>
    <scope>NUCLEOTIDE SEQUENCE [LARGE SCALE GENOMIC DNA]</scope>
    <source>
        <strain evidence="8 9">H119_p4</strain>
    </source>
</reference>
<dbReference type="GO" id="GO:0005634">
    <property type="term" value="C:nucleus"/>
    <property type="evidence" value="ECO:0007669"/>
    <property type="project" value="UniProtKB-SubCell"/>
</dbReference>
<dbReference type="InterPro" id="IPR052035">
    <property type="entry name" value="ZnF_BED_domain_contain"/>
</dbReference>
<comment type="caution">
    <text evidence="8">The sequence shown here is derived from an EMBL/GenBank/DDBJ whole genome shotgun (WGS) entry which is preliminary data.</text>
</comment>
<dbReference type="SUPFAM" id="SSF53098">
    <property type="entry name" value="Ribonuclease H-like"/>
    <property type="match status" value="1"/>
</dbReference>
<gene>
    <name evidence="8" type="ORF">Agabi119p4_5103</name>
</gene>
<sequence>MVTKAQALLLLPCEPSTRSKRPPRRDDEINSGPVPKKSKTQSKNKDTRNSQPTIAQTSDYITVEPGSENLEVIEIDDEGLISDVEVIEAEENETAEVELERLKKEWNAPIYSFFQKNPIISIINDRRCHEFICSVSKCLGKGQNPRRVRRYLDKQDAKSTGNLHKHAAICWGEETVKQARLGTLEEVRKLISEAKETGRDGTITFAFNRIGKGKLTYSNRPHTKVESRLEAVRWVSESKRPFSIVHDHGFLRLMKTGRPHIWVPSPTTVARDVRKVFLSCQQLLAAFLQKYPGCLSFGTDAWTSPNNIPYMAVSAHLRKDGKPVSLLLDFVEVSKSHTGLNLALEFVEILKNFGIEKKLLAITCDNASNNDTMVTEMSARIDVFRGDQSRVRCLAHIINLVVKSILKQFDSRKVRNEISETEVVDTGGDNVEGWIEEVIDTNTRAEIEPVRLMLVKLRKVAYSIKNSTTILRPRWNKILAEQGLPVKMMPRDMATRWNSTYDMLYSATNYKSALKILLNDEDELNDYQLNKTEWSLADELCNALKVFKEATLFASRDTTSVAAIIPAMDRIHSLLSAQTTTSKFSSVVVAALRAGMKTFERYHNKTNISEVYRIATVLNPRHKLQYFKQSGREEGWIEESRAMVKIQWEASYASADTVTQVRNSTQVDLEPEQRNKDQNMFDFDFFDTSPMSDTAAQDELEHYLSTNAEPVTDPIEWWNSKLHTYPRLSCMAFDYLVIPATSVKVERIFSEGRSLLSHTRNRLASESTRALMCLGEWSISGFIKESDMLKVLKAGGEGSEDEIDMYEDEDVGTLFCD</sequence>
<evidence type="ECO:0000259" key="7">
    <source>
        <dbReference type="Pfam" id="PF05699"/>
    </source>
</evidence>
<dbReference type="Proteomes" id="UP000629468">
    <property type="component" value="Unassembled WGS sequence"/>
</dbReference>
<keyword evidence="4" id="KW-0862">Zinc</keyword>
<evidence type="ECO:0000313" key="9">
    <source>
        <dbReference type="Proteomes" id="UP000629468"/>
    </source>
</evidence>
<evidence type="ECO:0000256" key="6">
    <source>
        <dbReference type="SAM" id="MobiDB-lite"/>
    </source>
</evidence>
<accession>A0A8H7F4M4</accession>